<dbReference type="EMBL" id="BMHI01000003">
    <property type="protein sequence ID" value="GGB31837.1"/>
    <property type="molecule type" value="Genomic_DNA"/>
</dbReference>
<dbReference type="SUPFAM" id="SSF51182">
    <property type="entry name" value="RmlC-like cupins"/>
    <property type="match status" value="1"/>
</dbReference>
<name>A0A916T4S1_9MICO</name>
<sequence>MTSTAIRFADARTMPWLGGGGITHELARHPAEGDFGWRLSVAEVQQDGAFSRLDGVDRVIVLCSTGRMVLQTPDVIELQRFSPYSFDGGTEVSCAVPDGPTRDFNVMTRRGRYVADVATVVGDGARIEVPTGAQVFAFCMDGAVTCGAELSTFDLAQLDEPTTVDARKGAAAVITIREC</sequence>
<proteinExistence type="predicted"/>
<dbReference type="CDD" id="cd20293">
    <property type="entry name" value="cupin_HutD_N"/>
    <property type="match status" value="1"/>
</dbReference>
<dbReference type="AlphaFoldDB" id="A0A916T4S1"/>
<reference evidence="1" key="1">
    <citation type="journal article" date="2014" name="Int. J. Syst. Evol. Microbiol.">
        <title>Complete genome sequence of Corynebacterium casei LMG S-19264T (=DSM 44701T), isolated from a smear-ripened cheese.</title>
        <authorList>
            <consortium name="US DOE Joint Genome Institute (JGI-PGF)"/>
            <person name="Walter F."/>
            <person name="Albersmeier A."/>
            <person name="Kalinowski J."/>
            <person name="Ruckert C."/>
        </authorList>
    </citation>
    <scope>NUCLEOTIDE SEQUENCE</scope>
    <source>
        <strain evidence="1">CGMCC 1.15085</strain>
    </source>
</reference>
<evidence type="ECO:0000313" key="2">
    <source>
        <dbReference type="Proteomes" id="UP000636793"/>
    </source>
</evidence>
<dbReference type="Pfam" id="PF05962">
    <property type="entry name" value="HutD"/>
    <property type="match status" value="1"/>
</dbReference>
<dbReference type="InterPro" id="IPR011051">
    <property type="entry name" value="RmlC_Cupin_sf"/>
</dbReference>
<comment type="caution">
    <text evidence="1">The sequence shown here is derived from an EMBL/GenBank/DDBJ whole genome shotgun (WGS) entry which is preliminary data.</text>
</comment>
<gene>
    <name evidence="1" type="ORF">GCM10011492_23140</name>
</gene>
<evidence type="ECO:0000313" key="1">
    <source>
        <dbReference type="EMBL" id="GGB31837.1"/>
    </source>
</evidence>
<dbReference type="InterPro" id="IPR010282">
    <property type="entry name" value="Uncharacterised_HutD/Ves"/>
</dbReference>
<dbReference type="PANTHER" id="PTHR37943:SF1">
    <property type="entry name" value="PROTEIN VES"/>
    <property type="match status" value="1"/>
</dbReference>
<keyword evidence="2" id="KW-1185">Reference proteome</keyword>
<organism evidence="1 2">
    <name type="scientific">Flexivirga endophytica</name>
    <dbReference type="NCBI Taxonomy" id="1849103"/>
    <lineage>
        <taxon>Bacteria</taxon>
        <taxon>Bacillati</taxon>
        <taxon>Actinomycetota</taxon>
        <taxon>Actinomycetes</taxon>
        <taxon>Micrococcales</taxon>
        <taxon>Dermacoccaceae</taxon>
        <taxon>Flexivirga</taxon>
    </lineage>
</organism>
<evidence type="ECO:0008006" key="3">
    <source>
        <dbReference type="Google" id="ProtNLM"/>
    </source>
</evidence>
<reference evidence="1" key="2">
    <citation type="submission" date="2020-09" db="EMBL/GenBank/DDBJ databases">
        <authorList>
            <person name="Sun Q."/>
            <person name="Zhou Y."/>
        </authorList>
    </citation>
    <scope>NUCLEOTIDE SEQUENCE</scope>
    <source>
        <strain evidence="1">CGMCC 1.15085</strain>
    </source>
</reference>
<dbReference type="Proteomes" id="UP000636793">
    <property type="component" value="Unassembled WGS sequence"/>
</dbReference>
<dbReference type="Gene3D" id="2.60.120.10">
    <property type="entry name" value="Jelly Rolls"/>
    <property type="match status" value="1"/>
</dbReference>
<dbReference type="PANTHER" id="PTHR37943">
    <property type="entry name" value="PROTEIN VES"/>
    <property type="match status" value="1"/>
</dbReference>
<protein>
    <recommendedName>
        <fullName evidence="3">HutD family protein</fullName>
    </recommendedName>
</protein>
<dbReference type="RefSeq" id="WP_188837151.1">
    <property type="nucleotide sequence ID" value="NZ_BMHI01000003.1"/>
</dbReference>
<dbReference type="InterPro" id="IPR014710">
    <property type="entry name" value="RmlC-like_jellyroll"/>
</dbReference>
<accession>A0A916T4S1</accession>